<proteinExistence type="predicted"/>
<evidence type="ECO:0000256" key="1">
    <source>
        <dbReference type="SAM" id="Phobius"/>
    </source>
</evidence>
<dbReference type="GeneID" id="69255297"/>
<keyword evidence="1" id="KW-0472">Membrane</keyword>
<protein>
    <recommendedName>
        <fullName evidence="4">Bacteriocin</fullName>
    </recommendedName>
</protein>
<comment type="caution">
    <text evidence="2">The sequence shown here is derived from an EMBL/GenBank/DDBJ whole genome shotgun (WGS) entry which is preliminary data.</text>
</comment>
<gene>
    <name evidence="2" type="ORF">QP487_10175</name>
</gene>
<evidence type="ECO:0000313" key="3">
    <source>
        <dbReference type="Proteomes" id="UP001237917"/>
    </source>
</evidence>
<dbReference type="EMBL" id="JASOPU010000017">
    <property type="protein sequence ID" value="MDK7293793.1"/>
    <property type="molecule type" value="Genomic_DNA"/>
</dbReference>
<evidence type="ECO:0000313" key="2">
    <source>
        <dbReference type="EMBL" id="MDK7293793.1"/>
    </source>
</evidence>
<evidence type="ECO:0008006" key="4">
    <source>
        <dbReference type="Google" id="ProtNLM"/>
    </source>
</evidence>
<dbReference type="Proteomes" id="UP001237917">
    <property type="component" value="Unassembled WGS sequence"/>
</dbReference>
<reference evidence="2" key="1">
    <citation type="submission" date="2023-05" db="EMBL/GenBank/DDBJ databases">
        <title>Cataloging the Phylogenetic Diversity of Human Bladder Bacteria.</title>
        <authorList>
            <person name="Du J."/>
        </authorList>
    </citation>
    <scope>NUCLEOTIDE SEQUENCE</scope>
    <source>
        <strain evidence="2">UMB0765</strain>
    </source>
</reference>
<keyword evidence="1" id="KW-1133">Transmembrane helix</keyword>
<feature type="transmembrane region" description="Helical" evidence="1">
    <location>
        <begin position="15"/>
        <end position="33"/>
    </location>
</feature>
<sequence>MTVRLKNASSPIKEVKGGFIWTTLFFFLFVPLFRKDWKWLEIVIDSIIAGL</sequence>
<name>A0AAW6YJX1_9STRE</name>
<organism evidence="2 3">
    <name type="scientific">Streptococcus pasteurianus</name>
    <dbReference type="NCBI Taxonomy" id="197614"/>
    <lineage>
        <taxon>Bacteria</taxon>
        <taxon>Bacillati</taxon>
        <taxon>Bacillota</taxon>
        <taxon>Bacilli</taxon>
        <taxon>Lactobacillales</taxon>
        <taxon>Streptococcaceae</taxon>
        <taxon>Streptococcus</taxon>
    </lineage>
</organism>
<dbReference type="AlphaFoldDB" id="A0AAW6YJX1"/>
<accession>A0AAW6YJX1</accession>
<dbReference type="RefSeq" id="WP_003066335.1">
    <property type="nucleotide sequence ID" value="NZ_CABHMV010000090.1"/>
</dbReference>
<keyword evidence="1" id="KW-0812">Transmembrane</keyword>